<dbReference type="InterPro" id="IPR039525">
    <property type="entry name" value="RNF126-like_zinc-ribbon"/>
</dbReference>
<dbReference type="GO" id="GO:0008270">
    <property type="term" value="F:zinc ion binding"/>
    <property type="evidence" value="ECO:0007669"/>
    <property type="project" value="UniProtKB-KW"/>
</dbReference>
<dbReference type="SUPFAM" id="SSF57850">
    <property type="entry name" value="RING/U-box"/>
    <property type="match status" value="1"/>
</dbReference>
<evidence type="ECO:0000256" key="2">
    <source>
        <dbReference type="ARBA" id="ARBA00012483"/>
    </source>
</evidence>
<evidence type="ECO:0000256" key="8">
    <source>
        <dbReference type="PROSITE-ProRule" id="PRU00175"/>
    </source>
</evidence>
<protein>
    <recommendedName>
        <fullName evidence="2">RING-type E3 ubiquitin transferase</fullName>
        <ecNumber evidence="2">2.3.2.27</ecNumber>
    </recommendedName>
</protein>
<keyword evidence="5 8" id="KW-0863">Zinc-finger</keyword>
<name>A0A7J7HYG0_CAMSI</name>
<dbReference type="EMBL" id="JACBKZ010000002">
    <property type="protein sequence ID" value="KAF5957873.1"/>
    <property type="molecule type" value="Genomic_DNA"/>
</dbReference>
<evidence type="ECO:0000256" key="9">
    <source>
        <dbReference type="SAM" id="MobiDB-lite"/>
    </source>
</evidence>
<keyword evidence="3" id="KW-0808">Transferase</keyword>
<dbReference type="InterPro" id="IPR001841">
    <property type="entry name" value="Znf_RING"/>
</dbReference>
<feature type="compositionally biased region" description="Low complexity" evidence="9">
    <location>
        <begin position="537"/>
        <end position="559"/>
    </location>
</feature>
<dbReference type="GO" id="GO:0016567">
    <property type="term" value="P:protein ubiquitination"/>
    <property type="evidence" value="ECO:0007669"/>
    <property type="project" value="TreeGrafter"/>
</dbReference>
<evidence type="ECO:0000256" key="3">
    <source>
        <dbReference type="ARBA" id="ARBA00022679"/>
    </source>
</evidence>
<dbReference type="Pfam" id="PF14369">
    <property type="entry name" value="Zn_ribbon_19"/>
    <property type="match status" value="1"/>
</dbReference>
<dbReference type="SMART" id="SM00184">
    <property type="entry name" value="RING"/>
    <property type="match status" value="1"/>
</dbReference>
<feature type="domain" description="RING-type" evidence="10">
    <location>
        <begin position="422"/>
        <end position="463"/>
    </location>
</feature>
<evidence type="ECO:0000256" key="6">
    <source>
        <dbReference type="ARBA" id="ARBA00022786"/>
    </source>
</evidence>
<dbReference type="PANTHER" id="PTHR15710:SF202">
    <property type="entry name" value="RING-TYPE E3 UBIQUITIN TRANSFERASE"/>
    <property type="match status" value="1"/>
</dbReference>
<keyword evidence="12" id="KW-1185">Reference proteome</keyword>
<dbReference type="Proteomes" id="UP000593564">
    <property type="component" value="Unassembled WGS sequence"/>
</dbReference>
<dbReference type="FunFam" id="3.30.40.10:FF:000022">
    <property type="entry name" value="E3 ubiquitin-protein ligase RING1-like"/>
    <property type="match status" value="1"/>
</dbReference>
<evidence type="ECO:0000256" key="7">
    <source>
        <dbReference type="ARBA" id="ARBA00022833"/>
    </source>
</evidence>
<evidence type="ECO:0000313" key="11">
    <source>
        <dbReference type="EMBL" id="KAF5957873.1"/>
    </source>
</evidence>
<keyword evidence="6" id="KW-0833">Ubl conjugation pathway</keyword>
<evidence type="ECO:0000256" key="5">
    <source>
        <dbReference type="ARBA" id="ARBA00022771"/>
    </source>
</evidence>
<dbReference type="PANTHER" id="PTHR15710">
    <property type="entry name" value="E3 UBIQUITIN-PROTEIN LIGASE PRAJA"/>
    <property type="match status" value="1"/>
</dbReference>
<gene>
    <name evidence="11" type="ORF">HYC85_005098</name>
</gene>
<evidence type="ECO:0000313" key="12">
    <source>
        <dbReference type="Proteomes" id="UP000593564"/>
    </source>
</evidence>
<comment type="caution">
    <text evidence="11">The sequence shown here is derived from an EMBL/GenBank/DDBJ whole genome shotgun (WGS) entry which is preliminary data.</text>
</comment>
<comment type="catalytic activity">
    <reaction evidence="1">
        <text>S-ubiquitinyl-[E2 ubiquitin-conjugating enzyme]-L-cysteine + [acceptor protein]-L-lysine = [E2 ubiquitin-conjugating enzyme]-L-cysteine + N(6)-ubiquitinyl-[acceptor protein]-L-lysine.</text>
        <dbReference type="EC" id="2.3.2.27"/>
    </reaction>
</comment>
<dbReference type="AlphaFoldDB" id="A0A7J7HYG0"/>
<proteinExistence type="predicted"/>
<feature type="region of interest" description="Disordered" evidence="9">
    <location>
        <begin position="533"/>
        <end position="567"/>
    </location>
</feature>
<dbReference type="GO" id="GO:0061630">
    <property type="term" value="F:ubiquitin protein ligase activity"/>
    <property type="evidence" value="ECO:0007669"/>
    <property type="project" value="UniProtKB-EC"/>
</dbReference>
<evidence type="ECO:0000259" key="10">
    <source>
        <dbReference type="PROSITE" id="PS50089"/>
    </source>
</evidence>
<keyword evidence="7" id="KW-0862">Zinc</keyword>
<reference evidence="11 12" key="2">
    <citation type="submission" date="2020-07" db="EMBL/GenBank/DDBJ databases">
        <title>Genome assembly of wild tea tree DASZ reveals pedigree and selection history of tea varieties.</title>
        <authorList>
            <person name="Zhang W."/>
        </authorList>
    </citation>
    <scope>NUCLEOTIDE SEQUENCE [LARGE SCALE GENOMIC DNA]</scope>
    <source>
        <strain evidence="12">cv. G240</strain>
        <tissue evidence="11">Leaf</tissue>
    </source>
</reference>
<evidence type="ECO:0000256" key="1">
    <source>
        <dbReference type="ARBA" id="ARBA00000900"/>
    </source>
</evidence>
<dbReference type="CDD" id="cd16667">
    <property type="entry name" value="RING-H2_RNF126-like"/>
    <property type="match status" value="1"/>
</dbReference>
<reference evidence="12" key="1">
    <citation type="journal article" date="2020" name="Nat. Commun.">
        <title>Genome assembly of wild tea tree DASZ reveals pedigree and selection history of tea varieties.</title>
        <authorList>
            <person name="Zhang W."/>
            <person name="Zhang Y."/>
            <person name="Qiu H."/>
            <person name="Guo Y."/>
            <person name="Wan H."/>
            <person name="Zhang X."/>
            <person name="Scossa F."/>
            <person name="Alseekh S."/>
            <person name="Zhang Q."/>
            <person name="Wang P."/>
            <person name="Xu L."/>
            <person name="Schmidt M.H."/>
            <person name="Jia X."/>
            <person name="Li D."/>
            <person name="Zhu A."/>
            <person name="Guo F."/>
            <person name="Chen W."/>
            <person name="Ni D."/>
            <person name="Usadel B."/>
            <person name="Fernie A.R."/>
            <person name="Wen W."/>
        </authorList>
    </citation>
    <scope>NUCLEOTIDE SEQUENCE [LARGE SCALE GENOMIC DNA]</scope>
    <source>
        <strain evidence="12">cv. G240</strain>
    </source>
</reference>
<dbReference type="EC" id="2.3.2.27" evidence="2"/>
<keyword evidence="4" id="KW-0479">Metal-binding</keyword>
<accession>A0A7J7HYG0</accession>
<dbReference type="Pfam" id="PF13639">
    <property type="entry name" value="zf-RING_2"/>
    <property type="match status" value="1"/>
</dbReference>
<dbReference type="Gene3D" id="3.30.40.10">
    <property type="entry name" value="Zinc/RING finger domain, C3HC4 (zinc finger)"/>
    <property type="match status" value="1"/>
</dbReference>
<dbReference type="GO" id="GO:0005737">
    <property type="term" value="C:cytoplasm"/>
    <property type="evidence" value="ECO:0007669"/>
    <property type="project" value="TreeGrafter"/>
</dbReference>
<dbReference type="InterPro" id="IPR013083">
    <property type="entry name" value="Znf_RING/FYVE/PHD"/>
</dbReference>
<dbReference type="PROSITE" id="PS50089">
    <property type="entry name" value="ZF_RING_2"/>
    <property type="match status" value="1"/>
</dbReference>
<evidence type="ECO:0000256" key="4">
    <source>
        <dbReference type="ARBA" id="ARBA00022723"/>
    </source>
</evidence>
<organism evidence="11 12">
    <name type="scientific">Camellia sinensis</name>
    <name type="common">Tea plant</name>
    <name type="synonym">Thea sinensis</name>
    <dbReference type="NCBI Taxonomy" id="4442"/>
    <lineage>
        <taxon>Eukaryota</taxon>
        <taxon>Viridiplantae</taxon>
        <taxon>Streptophyta</taxon>
        <taxon>Embryophyta</taxon>
        <taxon>Tracheophyta</taxon>
        <taxon>Spermatophyta</taxon>
        <taxon>Magnoliopsida</taxon>
        <taxon>eudicotyledons</taxon>
        <taxon>Gunneridae</taxon>
        <taxon>Pentapetalae</taxon>
        <taxon>asterids</taxon>
        <taxon>Ericales</taxon>
        <taxon>Theaceae</taxon>
        <taxon>Camellia</taxon>
    </lineage>
</organism>
<sequence length="567" mass="60873">MLTMRLRAYVNLDPRSSVGLHARAYTLSTCSLLERRESRSSVKCRCPEVHVFLQSARARKLTLERGPEFSRSSGGRAPVERELHASSTFHGCNSDGFGRVGGLPKPDPNCIWQCPSSPKPDHEPEHCCPSPTRALYFELGLARIARITRIAREIFSFPNYISTHDGHGEKEQKSTARKISKLSLSVSDMSSTGNSGGRAAVTSQPELYFCYQCNRTVSITSSPTSELLCPNCNGGFLEEYENPNPLPPNPSLNPTPNPFFAFDNLSGFPSFGGGGGGGLPMVFSTSAGGAIGGGIELQNTADLSALFGGRSPTLQQGQGPDEFNPFAFLQNYINTLRAGGSNIQLVIENSSSSSSSSDHPGFRLPSNLGDYFIGPGLEQLIQQLAENDPNRYGTPPASKSAVEALLDIKITDESLSSDSSQCAVCKDTFELGEAAKLMPCKHIYHSDCILPWLELHNSCPVCRYELPTDDPDYENRTRGTPVPSNFNLASALAASASGSAAAPSGATSQDNLQTTRPVERRFRIALPWPFRAFGSPAETSNSGAGNNSGNNTGESNSGGQAREEDLD</sequence>